<name>A0A917Q6Q6_9HYPH</name>
<reference evidence="1 2" key="1">
    <citation type="journal article" date="2014" name="Int. J. Syst. Evol. Microbiol.">
        <title>Complete genome sequence of Corynebacterium casei LMG S-19264T (=DSM 44701T), isolated from a smear-ripened cheese.</title>
        <authorList>
            <consortium name="US DOE Joint Genome Institute (JGI-PGF)"/>
            <person name="Walter F."/>
            <person name="Albersmeier A."/>
            <person name="Kalinowski J."/>
            <person name="Ruckert C."/>
        </authorList>
    </citation>
    <scope>NUCLEOTIDE SEQUENCE [LARGE SCALE GENOMIC DNA]</scope>
    <source>
        <strain evidence="1 2">CGMCC 1.9161</strain>
    </source>
</reference>
<sequence length="279" mass="30271">MRSSTFTLDLTTQGPLYPPSEVMDEDGNFILIGAVNREGPDGVETGWGGAIVAADSPVPPFGERAPYRILETFDPATPPPHVARKVLHTLPIPLPCNNYHMLFAPEQAPGAREDVRPSYGFHETPIPDLARPEDRQLRRPVTLGDWIGARGSLTVDIPDHCRSGRFRFAMEGLLPRSLYTIMSLRSGDLDPGGPTRPEPLGVPNVFVTDAEGRGAYDVEIADPFPAPGSGGNRIVNVVVLFMSYQLSHGGAIGRYGLGGDIHAQLKFARPVFGDLVTRR</sequence>
<evidence type="ECO:0000313" key="2">
    <source>
        <dbReference type="Proteomes" id="UP000600449"/>
    </source>
</evidence>
<proteinExistence type="predicted"/>
<gene>
    <name evidence="1" type="ORF">GCM10011322_16700</name>
</gene>
<organism evidence="1 2">
    <name type="scientific">Salinarimonas ramus</name>
    <dbReference type="NCBI Taxonomy" id="690164"/>
    <lineage>
        <taxon>Bacteria</taxon>
        <taxon>Pseudomonadati</taxon>
        <taxon>Pseudomonadota</taxon>
        <taxon>Alphaproteobacteria</taxon>
        <taxon>Hyphomicrobiales</taxon>
        <taxon>Salinarimonadaceae</taxon>
        <taxon>Salinarimonas</taxon>
    </lineage>
</organism>
<dbReference type="Proteomes" id="UP000600449">
    <property type="component" value="Unassembled WGS sequence"/>
</dbReference>
<keyword evidence="2" id="KW-1185">Reference proteome</keyword>
<protein>
    <submittedName>
        <fullName evidence="1">Uncharacterized protein</fullName>
    </submittedName>
</protein>
<dbReference type="RefSeq" id="WP_188911588.1">
    <property type="nucleotide sequence ID" value="NZ_BMMF01000004.1"/>
</dbReference>
<accession>A0A917Q6Q6</accession>
<evidence type="ECO:0000313" key="1">
    <source>
        <dbReference type="EMBL" id="GGK30752.1"/>
    </source>
</evidence>
<comment type="caution">
    <text evidence="1">The sequence shown here is derived from an EMBL/GenBank/DDBJ whole genome shotgun (WGS) entry which is preliminary data.</text>
</comment>
<dbReference type="AlphaFoldDB" id="A0A917Q6Q6"/>
<dbReference type="EMBL" id="BMMF01000004">
    <property type="protein sequence ID" value="GGK30752.1"/>
    <property type="molecule type" value="Genomic_DNA"/>
</dbReference>